<evidence type="ECO:0000313" key="1">
    <source>
        <dbReference type="EMBL" id="KRZ47033.1"/>
    </source>
</evidence>
<name>A0A0V1KIC6_9BILA</name>
<dbReference type="EMBL" id="JYDW01001541">
    <property type="protein sequence ID" value="KRZ47033.1"/>
    <property type="molecule type" value="Genomic_DNA"/>
</dbReference>
<protein>
    <submittedName>
        <fullName evidence="1">Uncharacterized protein</fullName>
    </submittedName>
</protein>
<dbReference type="AlphaFoldDB" id="A0A0V1KIC6"/>
<reference evidence="1 2" key="1">
    <citation type="submission" date="2015-05" db="EMBL/GenBank/DDBJ databases">
        <title>Evolution of Trichinella species and genotypes.</title>
        <authorList>
            <person name="Korhonen P.K."/>
            <person name="Edoardo P."/>
            <person name="Giuseppe L.R."/>
            <person name="Gasser R.B."/>
        </authorList>
    </citation>
    <scope>NUCLEOTIDE SEQUENCE [LARGE SCALE GENOMIC DNA]</scope>
    <source>
        <strain evidence="1">ISS10</strain>
    </source>
</reference>
<sequence length="63" mass="7207">MLFHGGSEVSSTREVTATKCSILCFKNRRLMTPRYYMCSSGISGLRDKLRRYVADERDVLVTT</sequence>
<dbReference type="Proteomes" id="UP000054721">
    <property type="component" value="Unassembled WGS sequence"/>
</dbReference>
<comment type="caution">
    <text evidence="1">The sequence shown here is derived from an EMBL/GenBank/DDBJ whole genome shotgun (WGS) entry which is preliminary data.</text>
</comment>
<proteinExistence type="predicted"/>
<gene>
    <name evidence="1" type="ORF">T02_9204</name>
</gene>
<keyword evidence="2" id="KW-1185">Reference proteome</keyword>
<evidence type="ECO:0000313" key="2">
    <source>
        <dbReference type="Proteomes" id="UP000054721"/>
    </source>
</evidence>
<organism evidence="1 2">
    <name type="scientific">Trichinella nativa</name>
    <dbReference type="NCBI Taxonomy" id="6335"/>
    <lineage>
        <taxon>Eukaryota</taxon>
        <taxon>Metazoa</taxon>
        <taxon>Ecdysozoa</taxon>
        <taxon>Nematoda</taxon>
        <taxon>Enoplea</taxon>
        <taxon>Dorylaimia</taxon>
        <taxon>Trichinellida</taxon>
        <taxon>Trichinellidae</taxon>
        <taxon>Trichinella</taxon>
    </lineage>
</organism>
<accession>A0A0V1KIC6</accession>